<dbReference type="Gene3D" id="3.40.50.300">
    <property type="entry name" value="P-loop containing nucleotide triphosphate hydrolases"/>
    <property type="match status" value="1"/>
</dbReference>
<dbReference type="AlphaFoldDB" id="A0AAE5BVC6"/>
<evidence type="ECO:0000313" key="1">
    <source>
        <dbReference type="EMBL" id="NBZ88761.1"/>
    </source>
</evidence>
<reference evidence="1" key="1">
    <citation type="submission" date="2020-01" db="EMBL/GenBank/DDBJ databases">
        <authorList>
            <person name="Chen W.-M."/>
        </authorList>
    </citation>
    <scope>NUCLEOTIDE SEQUENCE</scope>
    <source>
        <strain evidence="1">CYK-10</strain>
    </source>
</reference>
<sequence length="395" mass="43678">MRQLILHIGSHKTGTTAIQHWIAANRDVLARRGIADLSFGEEPNAHGFLTWDEPGPIFPRGFRLDKPAEFAEALAAVQAERVIVSSENFSFFFEQKAIGQLARLVKPLFDEVVVLCYLRRQDRHAVSHHMEGARPARPPEWELWGHGFGALPQVNPLQALYLDYDKRLAKWEKAFGRKALRVRVFDRARLEGGDIVTDFLTTLGIDAEGCSTPETVNTSLDRVKARIGHMANAMTGNEEVTKALLRATPNSKTPARPGRLVAKGFLARYVAGNRALNARLGISQIPELFDDDFDDLPDEPMQTWSDEEFNRAMRSAVTVVKRLIDASAPPRLDDLSAAARALAATAPVRALRLVELALLQRPSGRALLAMQAELQANIASGQHMDLSDGPDGEDE</sequence>
<dbReference type="RefSeq" id="WP_168775574.1">
    <property type="nucleotide sequence ID" value="NZ_JAABNR010000013.1"/>
</dbReference>
<dbReference type="InterPro" id="IPR027417">
    <property type="entry name" value="P-loop_NTPase"/>
</dbReference>
<evidence type="ECO:0008006" key="3">
    <source>
        <dbReference type="Google" id="ProtNLM"/>
    </source>
</evidence>
<accession>A0AAE5BVC6</accession>
<organism evidence="1 2">
    <name type="scientific">Stagnihabitans tardus</name>
    <dbReference type="NCBI Taxonomy" id="2699202"/>
    <lineage>
        <taxon>Bacteria</taxon>
        <taxon>Pseudomonadati</taxon>
        <taxon>Pseudomonadota</taxon>
        <taxon>Alphaproteobacteria</taxon>
        <taxon>Rhodobacterales</taxon>
        <taxon>Paracoccaceae</taxon>
        <taxon>Stagnihabitans</taxon>
    </lineage>
</organism>
<keyword evidence="2" id="KW-1185">Reference proteome</keyword>
<dbReference type="Proteomes" id="UP001193501">
    <property type="component" value="Unassembled WGS sequence"/>
</dbReference>
<dbReference type="SUPFAM" id="SSF52540">
    <property type="entry name" value="P-loop containing nucleoside triphosphate hydrolases"/>
    <property type="match status" value="1"/>
</dbReference>
<dbReference type="EMBL" id="JAABNR010000013">
    <property type="protein sequence ID" value="NBZ88761.1"/>
    <property type="molecule type" value="Genomic_DNA"/>
</dbReference>
<evidence type="ECO:0000313" key="2">
    <source>
        <dbReference type="Proteomes" id="UP001193501"/>
    </source>
</evidence>
<name>A0AAE5BVC6_9RHOB</name>
<protein>
    <recommendedName>
        <fullName evidence="3">Sulfotransferase family protein</fullName>
    </recommendedName>
</protein>
<gene>
    <name evidence="1" type="ORF">GV832_14305</name>
</gene>
<comment type="caution">
    <text evidence="1">The sequence shown here is derived from an EMBL/GenBank/DDBJ whole genome shotgun (WGS) entry which is preliminary data.</text>
</comment>
<proteinExistence type="predicted"/>